<keyword evidence="2" id="KW-1185">Reference proteome</keyword>
<accession>A0A2H1FGR7</accession>
<dbReference type="Proteomes" id="UP000230607">
    <property type="component" value="Chromosome 1"/>
</dbReference>
<protein>
    <submittedName>
        <fullName evidence="1">Uncharacterized protein</fullName>
    </submittedName>
</protein>
<reference evidence="2" key="1">
    <citation type="submission" date="2017-03" db="EMBL/GenBank/DDBJ databases">
        <authorList>
            <person name="Herbold C."/>
        </authorList>
    </citation>
    <scope>NUCLEOTIDE SEQUENCE [LARGE SCALE GENOMIC DNA]</scope>
</reference>
<dbReference type="AlphaFoldDB" id="A0A2H1FGR7"/>
<name>A0A2H1FGR7_9ARCH</name>
<dbReference type="EMBL" id="LT841358">
    <property type="protein sequence ID" value="SMH71960.1"/>
    <property type="molecule type" value="Genomic_DNA"/>
</dbReference>
<evidence type="ECO:0000313" key="1">
    <source>
        <dbReference type="EMBL" id="SMH71960.1"/>
    </source>
</evidence>
<evidence type="ECO:0000313" key="2">
    <source>
        <dbReference type="Proteomes" id="UP000230607"/>
    </source>
</evidence>
<organism evidence="1 2">
    <name type="scientific">Candidatus Nitrosotalea okcheonensis</name>
    <dbReference type="NCBI Taxonomy" id="1903276"/>
    <lineage>
        <taxon>Archaea</taxon>
        <taxon>Nitrososphaerota</taxon>
        <taxon>Nitrososphaeria</taxon>
        <taxon>Nitrosotaleales</taxon>
        <taxon>Nitrosotaleaceae</taxon>
        <taxon>Nitrosotalea</taxon>
    </lineage>
</organism>
<gene>
    <name evidence="1" type="ORF">NCS_11772</name>
</gene>
<proteinExistence type="predicted"/>
<sequence>MMPRAVETETTNAVQIGYTLRKNPRAMPPNATCDSASPKREYLFKTKNKPIIEQVIETAMPVSRARCIKP</sequence>